<sequence>MVKAIFTILTVLVGGWWLTSCNSPFISKPKGYFEIALPRHEYKMFNEPGYPYRFEYPVYSKITKDSMFFDAKAENPWWINIEFPGLSGKIFISYKSLQSNNFDTLINDAYNLSYKHSIKAYSISDSLFRSSNGIPGVYFNVGGDAASASQFYLTDSTKHFIRGALYFEATPNEDSLAPVNKHVKEDLLHLINSFKWQ</sequence>
<gene>
    <name evidence="1" type="ORF">O3P16_02360</name>
</gene>
<comment type="caution">
    <text evidence="1">The sequence shown here is derived from an EMBL/GenBank/DDBJ whole genome shotgun (WGS) entry which is preliminary data.</text>
</comment>
<dbReference type="RefSeq" id="WP_407029964.1">
    <property type="nucleotide sequence ID" value="NZ_JAQGEF010000002.1"/>
</dbReference>
<name>A0ABT4UFT7_9BACT</name>
<dbReference type="Proteomes" id="UP001210231">
    <property type="component" value="Unassembled WGS sequence"/>
</dbReference>
<evidence type="ECO:0000313" key="2">
    <source>
        <dbReference type="Proteomes" id="UP001210231"/>
    </source>
</evidence>
<reference evidence="1 2" key="1">
    <citation type="submission" date="2022-12" db="EMBL/GenBank/DDBJ databases">
        <title>Chitinophagaceae gen. sp. nov., a new member of the family Chitinophagaceae, isolated from soil in a chemical factory.</title>
        <authorList>
            <person name="Ke Z."/>
        </authorList>
    </citation>
    <scope>NUCLEOTIDE SEQUENCE [LARGE SCALE GENOMIC DNA]</scope>
    <source>
        <strain evidence="1 2">LY-5</strain>
    </source>
</reference>
<evidence type="ECO:0000313" key="1">
    <source>
        <dbReference type="EMBL" id="MDA3613635.1"/>
    </source>
</evidence>
<protein>
    <recommendedName>
        <fullName evidence="3">Gliding motility lipoprotein GldD</fullName>
    </recommendedName>
</protein>
<dbReference type="InterPro" id="IPR019850">
    <property type="entry name" value="GldD-like"/>
</dbReference>
<dbReference type="EMBL" id="JAQGEF010000002">
    <property type="protein sequence ID" value="MDA3613635.1"/>
    <property type="molecule type" value="Genomic_DNA"/>
</dbReference>
<dbReference type="Pfam" id="PF25593">
    <property type="entry name" value="GldD_lipo"/>
    <property type="match status" value="1"/>
</dbReference>
<accession>A0ABT4UFT7</accession>
<organism evidence="1 2">
    <name type="scientific">Polluticaenibacter yanchengensis</name>
    <dbReference type="NCBI Taxonomy" id="3014562"/>
    <lineage>
        <taxon>Bacteria</taxon>
        <taxon>Pseudomonadati</taxon>
        <taxon>Bacteroidota</taxon>
        <taxon>Chitinophagia</taxon>
        <taxon>Chitinophagales</taxon>
        <taxon>Chitinophagaceae</taxon>
        <taxon>Polluticaenibacter</taxon>
    </lineage>
</organism>
<evidence type="ECO:0008006" key="3">
    <source>
        <dbReference type="Google" id="ProtNLM"/>
    </source>
</evidence>
<proteinExistence type="predicted"/>
<keyword evidence="2" id="KW-1185">Reference proteome</keyword>
<dbReference type="PROSITE" id="PS51257">
    <property type="entry name" value="PROKAR_LIPOPROTEIN"/>
    <property type="match status" value="1"/>
</dbReference>